<keyword evidence="8" id="KW-0406">Ion transport</keyword>
<dbReference type="PANTHER" id="PTHR46157">
    <property type="entry name" value="K(+) EFFLUX ANTIPORTER 3, CHLOROPLASTIC"/>
    <property type="match status" value="1"/>
</dbReference>
<dbReference type="Pfam" id="PF02254">
    <property type="entry name" value="TrkA_N"/>
    <property type="match status" value="1"/>
</dbReference>
<keyword evidence="9" id="KW-0472">Membrane</keyword>
<evidence type="ECO:0000313" key="11">
    <source>
        <dbReference type="EMBL" id="QHI14516.1"/>
    </source>
</evidence>
<evidence type="ECO:0000256" key="8">
    <source>
        <dbReference type="ARBA" id="ARBA00023065"/>
    </source>
</evidence>
<dbReference type="Gene3D" id="3.40.50.720">
    <property type="entry name" value="NAD(P)-binding Rossmann-like Domain"/>
    <property type="match status" value="1"/>
</dbReference>
<dbReference type="Pfam" id="PF00999">
    <property type="entry name" value="Na_H_Exchanger"/>
    <property type="match status" value="1"/>
</dbReference>
<dbReference type="InterPro" id="IPR036291">
    <property type="entry name" value="NAD(P)-bd_dom_sf"/>
</dbReference>
<keyword evidence="5" id="KW-0812">Transmembrane</keyword>
<keyword evidence="7" id="KW-1133">Transmembrane helix</keyword>
<keyword evidence="6" id="KW-0630">Potassium</keyword>
<evidence type="ECO:0000256" key="2">
    <source>
        <dbReference type="ARBA" id="ARBA00022448"/>
    </source>
</evidence>
<dbReference type="Gene3D" id="1.20.1530.20">
    <property type="match status" value="1"/>
</dbReference>
<dbReference type="InterPro" id="IPR006153">
    <property type="entry name" value="Cation/H_exchanger_TM"/>
</dbReference>
<evidence type="ECO:0000313" key="12">
    <source>
        <dbReference type="Proteomes" id="UP000463868"/>
    </source>
</evidence>
<keyword evidence="4" id="KW-0633">Potassium transport</keyword>
<dbReference type="SUPFAM" id="SSF51735">
    <property type="entry name" value="NAD(P)-binding Rossmann-fold domains"/>
    <property type="match status" value="1"/>
</dbReference>
<dbReference type="GO" id="GO:0006813">
    <property type="term" value="P:potassium ion transport"/>
    <property type="evidence" value="ECO:0007669"/>
    <property type="project" value="UniProtKB-KW"/>
</dbReference>
<dbReference type="EMBL" id="CP031976">
    <property type="protein sequence ID" value="QHI14516.1"/>
    <property type="molecule type" value="Genomic_DNA"/>
</dbReference>
<evidence type="ECO:0000256" key="4">
    <source>
        <dbReference type="ARBA" id="ARBA00022538"/>
    </source>
</evidence>
<sequence>MSLLLSIIFLLTAALIIVPLTKRYTSNTVLGYLIAGLLLGSSGFALITDTQFITQITELGMLLLMFFLGLAFRPIQLWIQRYTILKNSGLSLLTISLILTSICFFLFNDFASSIVLGVALALSAVTLVQQLLHYQQKSNSTLGQSILSAIQMQVFVAILFIVLFPLWDDTATTRHGIAYFAAIIATVSGLFLASRFLIRPAFRYLAKRNSIELILVLGLTTILSIIVIMDILNIHILIGVFLAGLLLADTEFNTEVERIVYPYRDTALGLLFLAIGLNLSVLPLFESPLLILGSIFVLVLIKTVVIAAISYYHQRHKQLSLLSATALAQSGELSFILLNIAVAEQILAQPIFESALWVILGSMLLTPLVFWLVNNKRLPILHKKMAAQTPDIPQHPILIVGFGRFGQVVARALHAQGQQLSVIDSNQPDADFIEQYGHRFFDADVTQVENLRAAGIEYCKLLILAIDDVEDSMNLARHLRLNYPDLVLLVRARDRHHAHLLKGMGIQHIWRETYASSLNMAQQALTETGLSSEEAQAQIEQFQSHDQRLFDLRYSTGDDFDSIEAYPSVIAELEYLFENTEALNTDRMSNEQNQQSDANSPHGTT</sequence>
<evidence type="ECO:0000256" key="6">
    <source>
        <dbReference type="ARBA" id="ARBA00022958"/>
    </source>
</evidence>
<dbReference type="RefSeq" id="WP_005088050.1">
    <property type="nucleotide sequence ID" value="NZ_BKQF01000001.1"/>
</dbReference>
<dbReference type="Proteomes" id="UP000463868">
    <property type="component" value="Chromosome"/>
</dbReference>
<protein>
    <submittedName>
        <fullName evidence="11">Potassium transporter</fullName>
    </submittedName>
</protein>
<evidence type="ECO:0000256" key="9">
    <source>
        <dbReference type="ARBA" id="ARBA00023136"/>
    </source>
</evidence>
<dbReference type="GO" id="GO:0015297">
    <property type="term" value="F:antiporter activity"/>
    <property type="evidence" value="ECO:0007669"/>
    <property type="project" value="UniProtKB-KW"/>
</dbReference>
<keyword evidence="3" id="KW-0050">Antiport</keyword>
<reference evidence="11 12" key="1">
    <citation type="submission" date="2018-08" db="EMBL/GenBank/DDBJ databases">
        <title>Analysis of the genomic diversity of Mexican Acinetobacter haemolyticus clinical isolates.</title>
        <authorList>
            <person name="Castro-Jaimes S."/>
            <person name="Cevallos M.A."/>
        </authorList>
    </citation>
    <scope>NUCLEOTIDE SEQUENCE [LARGE SCALE GENOMIC DNA]</scope>
    <source>
        <strain evidence="11 12">AN43</strain>
    </source>
</reference>
<dbReference type="GO" id="GO:0005886">
    <property type="term" value="C:plasma membrane"/>
    <property type="evidence" value="ECO:0007669"/>
    <property type="project" value="TreeGrafter"/>
</dbReference>
<dbReference type="GO" id="GO:0012505">
    <property type="term" value="C:endomembrane system"/>
    <property type="evidence" value="ECO:0007669"/>
    <property type="project" value="UniProtKB-SubCell"/>
</dbReference>
<dbReference type="GO" id="GO:1902600">
    <property type="term" value="P:proton transmembrane transport"/>
    <property type="evidence" value="ECO:0007669"/>
    <property type="project" value="InterPro"/>
</dbReference>
<keyword evidence="2" id="KW-0813">Transport</keyword>
<dbReference type="InterPro" id="IPR003148">
    <property type="entry name" value="RCK_N"/>
</dbReference>
<name>A0A372MLV2_ACIHA</name>
<organism evidence="11 12">
    <name type="scientific">Acinetobacter haemolyticus</name>
    <dbReference type="NCBI Taxonomy" id="29430"/>
    <lineage>
        <taxon>Bacteria</taxon>
        <taxon>Pseudomonadati</taxon>
        <taxon>Pseudomonadota</taxon>
        <taxon>Gammaproteobacteria</taxon>
        <taxon>Moraxellales</taxon>
        <taxon>Moraxellaceae</taxon>
        <taxon>Acinetobacter</taxon>
    </lineage>
</organism>
<proteinExistence type="predicted"/>
<evidence type="ECO:0000256" key="5">
    <source>
        <dbReference type="ARBA" id="ARBA00022692"/>
    </source>
</evidence>
<feature type="domain" description="RCK N-terminal" evidence="10">
    <location>
        <begin position="394"/>
        <end position="510"/>
    </location>
</feature>
<dbReference type="PANTHER" id="PTHR46157:SF4">
    <property type="entry name" value="K(+) EFFLUX ANTIPORTER 3, CHLOROPLASTIC"/>
    <property type="match status" value="1"/>
</dbReference>
<dbReference type="FunFam" id="3.40.50.720:FF:000036">
    <property type="entry name" value="Glutathione-regulated potassium-efflux system protein KefB"/>
    <property type="match status" value="1"/>
</dbReference>
<evidence type="ECO:0000256" key="1">
    <source>
        <dbReference type="ARBA" id="ARBA00004127"/>
    </source>
</evidence>
<evidence type="ECO:0000256" key="3">
    <source>
        <dbReference type="ARBA" id="ARBA00022449"/>
    </source>
</evidence>
<evidence type="ECO:0000259" key="10">
    <source>
        <dbReference type="PROSITE" id="PS51201"/>
    </source>
</evidence>
<accession>A0A372MLV2</accession>
<evidence type="ECO:0000256" key="7">
    <source>
        <dbReference type="ARBA" id="ARBA00022989"/>
    </source>
</evidence>
<dbReference type="AlphaFoldDB" id="A0A372MLV2"/>
<gene>
    <name evidence="11" type="ORF">AhaeAN43_14660</name>
</gene>
<comment type="subcellular location">
    <subcellularLocation>
        <location evidence="1">Endomembrane system</location>
        <topology evidence="1">Multi-pass membrane protein</topology>
    </subcellularLocation>
</comment>
<dbReference type="InterPro" id="IPR038770">
    <property type="entry name" value="Na+/solute_symporter_sf"/>
</dbReference>
<dbReference type="PROSITE" id="PS51201">
    <property type="entry name" value="RCK_N"/>
    <property type="match status" value="1"/>
</dbReference>